<evidence type="ECO:0000313" key="4">
    <source>
        <dbReference type="Proteomes" id="UP001642406"/>
    </source>
</evidence>
<comment type="caution">
    <text evidence="3">The sequence shown here is derived from an EMBL/GenBank/DDBJ whole genome shotgun (WGS) entry which is preliminary data.</text>
</comment>
<keyword evidence="4" id="KW-1185">Reference proteome</keyword>
<proteinExistence type="predicted"/>
<dbReference type="InterPro" id="IPR000073">
    <property type="entry name" value="AB_hydrolase_1"/>
</dbReference>
<organism evidence="3 4">
    <name type="scientific">Sporothrix bragantina</name>
    <dbReference type="NCBI Taxonomy" id="671064"/>
    <lineage>
        <taxon>Eukaryota</taxon>
        <taxon>Fungi</taxon>
        <taxon>Dikarya</taxon>
        <taxon>Ascomycota</taxon>
        <taxon>Pezizomycotina</taxon>
        <taxon>Sordariomycetes</taxon>
        <taxon>Sordariomycetidae</taxon>
        <taxon>Ophiostomatales</taxon>
        <taxon>Ophiostomataceae</taxon>
        <taxon>Sporothrix</taxon>
    </lineage>
</organism>
<gene>
    <name evidence="3" type="ORF">SBRCBS47491_001785</name>
</gene>
<dbReference type="Pfam" id="PF00561">
    <property type="entry name" value="Abhydrolase_1"/>
    <property type="match status" value="1"/>
</dbReference>
<dbReference type="InterPro" id="IPR000639">
    <property type="entry name" value="Epox_hydrolase-like"/>
</dbReference>
<keyword evidence="1" id="KW-0378">Hydrolase</keyword>
<accession>A0ABP0B1H2</accession>
<evidence type="ECO:0000256" key="1">
    <source>
        <dbReference type="ARBA" id="ARBA00022801"/>
    </source>
</evidence>
<dbReference type="EMBL" id="CAWUHC010000009">
    <property type="protein sequence ID" value="CAK7213379.1"/>
    <property type="molecule type" value="Genomic_DNA"/>
</dbReference>
<dbReference type="PANTHER" id="PTHR42977:SF3">
    <property type="entry name" value="AB HYDROLASE-1 DOMAIN-CONTAINING PROTEIN"/>
    <property type="match status" value="1"/>
</dbReference>
<protein>
    <recommendedName>
        <fullName evidence="2">AB hydrolase-1 domain-containing protein</fullName>
    </recommendedName>
</protein>
<dbReference type="SUPFAM" id="SSF53474">
    <property type="entry name" value="alpha/beta-Hydrolases"/>
    <property type="match status" value="1"/>
</dbReference>
<dbReference type="PRINTS" id="PR00412">
    <property type="entry name" value="EPOXHYDRLASE"/>
</dbReference>
<dbReference type="PANTHER" id="PTHR42977">
    <property type="entry name" value="HYDROLASE-RELATED"/>
    <property type="match status" value="1"/>
</dbReference>
<name>A0ABP0B1H2_9PEZI</name>
<evidence type="ECO:0000313" key="3">
    <source>
        <dbReference type="EMBL" id="CAK7213379.1"/>
    </source>
</evidence>
<feature type="domain" description="AB hydrolase-1" evidence="2">
    <location>
        <begin position="43"/>
        <end position="305"/>
    </location>
</feature>
<dbReference type="InterPro" id="IPR029058">
    <property type="entry name" value="AB_hydrolase_fold"/>
</dbReference>
<reference evidence="3 4" key="1">
    <citation type="submission" date="2024-01" db="EMBL/GenBank/DDBJ databases">
        <authorList>
            <person name="Allen C."/>
            <person name="Tagirdzhanova G."/>
        </authorList>
    </citation>
    <scope>NUCLEOTIDE SEQUENCE [LARGE SCALE GENOMIC DNA]</scope>
</reference>
<dbReference type="InterPro" id="IPR051340">
    <property type="entry name" value="Haloalkane_dehalogenase"/>
</dbReference>
<dbReference type="Gene3D" id="3.40.50.1820">
    <property type="entry name" value="alpha/beta hydrolase"/>
    <property type="match status" value="1"/>
</dbReference>
<dbReference type="Proteomes" id="UP001642406">
    <property type="component" value="Unassembled WGS sequence"/>
</dbReference>
<evidence type="ECO:0000259" key="2">
    <source>
        <dbReference type="Pfam" id="PF00561"/>
    </source>
</evidence>
<sequence length="324" mass="35622">MAAPVTHQAFIEADGVKVFYRYALPSSVTSDTSTGVNAGKDLPTIVLAHGFPASSFMFRNLIPLLAQRGYRVVAPDLPSFGFTEVLAARNYKYTFASLATTFGAFVEALQLTADNRQIAVYIFDYGAPTTFRFALNQLAADPSKKPIGAIITQNGNAYAEGLGAEFWAPIKAYWESGPTSTSDLATRKALGEAALGLDFTRFQYVEGMPYGGRDVPPETYHLDQALLERPGVKDQQLDLFYDYQTNLALYPEIQAWLRSSDTPVLALWGKHDPCFIAPGAEAYARDVKRLDLQWLDAGHFALETNEPTAAEAIDGFLKKYKVFA</sequence>